<dbReference type="EMBL" id="KN554108">
    <property type="protein sequence ID" value="KHJ89519.1"/>
    <property type="molecule type" value="Genomic_DNA"/>
</dbReference>
<reference evidence="1 2" key="1">
    <citation type="submission" date="2014-03" db="EMBL/GenBank/DDBJ databases">
        <title>Draft genome of the hookworm Oesophagostomum dentatum.</title>
        <authorList>
            <person name="Mitreva M."/>
        </authorList>
    </citation>
    <scope>NUCLEOTIDE SEQUENCE [LARGE SCALE GENOMIC DNA]</scope>
    <source>
        <strain evidence="1 2">OD-Hann</strain>
    </source>
</reference>
<gene>
    <name evidence="1" type="ORF">OESDEN_10654</name>
</gene>
<proteinExistence type="predicted"/>
<evidence type="ECO:0000313" key="2">
    <source>
        <dbReference type="Proteomes" id="UP000053660"/>
    </source>
</evidence>
<evidence type="ECO:0000313" key="1">
    <source>
        <dbReference type="EMBL" id="KHJ89519.1"/>
    </source>
</evidence>
<dbReference type="Proteomes" id="UP000053660">
    <property type="component" value="Unassembled WGS sequence"/>
</dbReference>
<organism evidence="1 2">
    <name type="scientific">Oesophagostomum dentatum</name>
    <name type="common">Nodular worm</name>
    <dbReference type="NCBI Taxonomy" id="61180"/>
    <lineage>
        <taxon>Eukaryota</taxon>
        <taxon>Metazoa</taxon>
        <taxon>Ecdysozoa</taxon>
        <taxon>Nematoda</taxon>
        <taxon>Chromadorea</taxon>
        <taxon>Rhabditida</taxon>
        <taxon>Rhabditina</taxon>
        <taxon>Rhabditomorpha</taxon>
        <taxon>Strongyloidea</taxon>
        <taxon>Strongylidae</taxon>
        <taxon>Oesophagostomum</taxon>
    </lineage>
</organism>
<protein>
    <submittedName>
        <fullName evidence="1">Uncharacterized protein</fullName>
    </submittedName>
</protein>
<dbReference type="AlphaFoldDB" id="A0A0B1SX28"/>
<sequence>MSMVSVTVGDFARFQVNAAESPRYPIFYGYVFSKYCKCVATYGVGEYRSVGKEDYYYVVNVKDNPNPHFPSIPGYELVNESPAFFVNDTKCESPKARYQFFK</sequence>
<name>A0A0B1SX28_OESDE</name>
<keyword evidence="2" id="KW-1185">Reference proteome</keyword>
<accession>A0A0B1SX28</accession>